<dbReference type="KEGG" id="pmq:PM3016_5422"/>
<dbReference type="STRING" id="1116391.PM3016_5422"/>
<keyword evidence="3" id="KW-1185">Reference proteome</keyword>
<reference evidence="2 3" key="1">
    <citation type="journal article" date="2012" name="J. Bacteriol.">
        <title>Complete Genome Sequence of Paenibacillus mucilaginosus 3016, a Bacterium Functional as Microbial Fertilizer.</title>
        <authorList>
            <person name="Ma M."/>
            <person name="Wang Z."/>
            <person name="Li L."/>
            <person name="Jiang X."/>
            <person name="Guan D."/>
            <person name="Cao F."/>
            <person name="Chen H."/>
            <person name="Wang X."/>
            <person name="Shen D."/>
            <person name="Du B."/>
            <person name="Li J."/>
        </authorList>
    </citation>
    <scope>NUCLEOTIDE SEQUENCE [LARGE SCALE GENOMIC DNA]</scope>
    <source>
        <strain evidence="2 3">3016</strain>
    </source>
</reference>
<accession>H6NDS3</accession>
<keyword evidence="1" id="KW-0812">Transmembrane</keyword>
<keyword evidence="1" id="KW-0472">Membrane</keyword>
<keyword evidence="1" id="KW-1133">Transmembrane helix</keyword>
<protein>
    <submittedName>
        <fullName evidence="2">Uncharacterized protein</fullName>
    </submittedName>
</protein>
<proteinExistence type="predicted"/>
<evidence type="ECO:0000313" key="3">
    <source>
        <dbReference type="Proteomes" id="UP000007523"/>
    </source>
</evidence>
<dbReference type="Proteomes" id="UP000007523">
    <property type="component" value="Chromosome"/>
</dbReference>
<sequence length="90" mass="10282">MTPDQLVQVEQTARLAERYGVALILAIVLLVVVLYVLRLFMTGKIVPRELLDKAEEDRDELTKTINEIRGPLEEIRDVVKNLKRDKPRGG</sequence>
<evidence type="ECO:0000313" key="2">
    <source>
        <dbReference type="EMBL" id="AFC32122.1"/>
    </source>
</evidence>
<dbReference type="EMBL" id="CP003235">
    <property type="protein sequence ID" value="AFC32122.1"/>
    <property type="molecule type" value="Genomic_DNA"/>
</dbReference>
<dbReference type="RefSeq" id="WP_014371558.1">
    <property type="nucleotide sequence ID" value="NC_016935.1"/>
</dbReference>
<evidence type="ECO:0000256" key="1">
    <source>
        <dbReference type="SAM" id="Phobius"/>
    </source>
</evidence>
<organism evidence="2 3">
    <name type="scientific">Paenibacillus mucilaginosus 3016</name>
    <dbReference type="NCBI Taxonomy" id="1116391"/>
    <lineage>
        <taxon>Bacteria</taxon>
        <taxon>Bacillati</taxon>
        <taxon>Bacillota</taxon>
        <taxon>Bacilli</taxon>
        <taxon>Bacillales</taxon>
        <taxon>Paenibacillaceae</taxon>
        <taxon>Paenibacillus</taxon>
    </lineage>
</organism>
<feature type="transmembrane region" description="Helical" evidence="1">
    <location>
        <begin position="20"/>
        <end position="40"/>
    </location>
</feature>
<dbReference type="AlphaFoldDB" id="H6NDS3"/>
<name>H6NDS3_9BACL</name>
<gene>
    <name evidence="2" type="ORF">PM3016_5422</name>
</gene>
<dbReference type="HOGENOM" id="CLU_2288730_0_0_9"/>